<dbReference type="Pfam" id="PF17767">
    <property type="entry name" value="NAPRTase_N"/>
    <property type="match status" value="1"/>
</dbReference>
<dbReference type="PANTHER" id="PTHR11098">
    <property type="entry name" value="NICOTINATE PHOSPHORIBOSYLTRANSFERASE"/>
    <property type="match status" value="1"/>
</dbReference>
<dbReference type="SUPFAM" id="SSF51690">
    <property type="entry name" value="Nicotinate/Quinolinate PRTase C-terminal domain-like"/>
    <property type="match status" value="1"/>
</dbReference>
<dbReference type="OrthoDB" id="9771406at2"/>
<comment type="catalytic activity">
    <reaction evidence="7 9 10">
        <text>5-phospho-alpha-D-ribose 1-diphosphate + nicotinate + ATP + H2O = nicotinate beta-D-ribonucleotide + ADP + phosphate + diphosphate</text>
        <dbReference type="Rhea" id="RHEA:36163"/>
        <dbReference type="ChEBI" id="CHEBI:15377"/>
        <dbReference type="ChEBI" id="CHEBI:30616"/>
        <dbReference type="ChEBI" id="CHEBI:32544"/>
        <dbReference type="ChEBI" id="CHEBI:33019"/>
        <dbReference type="ChEBI" id="CHEBI:43474"/>
        <dbReference type="ChEBI" id="CHEBI:57502"/>
        <dbReference type="ChEBI" id="CHEBI:58017"/>
        <dbReference type="ChEBI" id="CHEBI:456216"/>
        <dbReference type="EC" id="6.3.4.21"/>
    </reaction>
</comment>
<proteinExistence type="inferred from homology"/>
<dbReference type="FunFam" id="3.20.140.10:FF:000001">
    <property type="entry name" value="Nicotinate phosphoribosyltransferase"/>
    <property type="match status" value="1"/>
</dbReference>
<feature type="domain" description="Nicotinate/nicotinamide phosphoribosyltransferase" evidence="11">
    <location>
        <begin position="169"/>
        <end position="394"/>
    </location>
</feature>
<evidence type="ECO:0000256" key="4">
    <source>
        <dbReference type="ARBA" id="ARBA00022553"/>
    </source>
</evidence>
<evidence type="ECO:0000259" key="11">
    <source>
        <dbReference type="Pfam" id="PF04095"/>
    </source>
</evidence>
<keyword evidence="15" id="KW-1185">Reference proteome</keyword>
<comment type="similarity">
    <text evidence="2 9 10">Belongs to the NAPRTase family.</text>
</comment>
<dbReference type="GO" id="GO:0005829">
    <property type="term" value="C:cytosol"/>
    <property type="evidence" value="ECO:0007669"/>
    <property type="project" value="TreeGrafter"/>
</dbReference>
<evidence type="ECO:0000313" key="13">
    <source>
        <dbReference type="EMBL" id="POP46051.1"/>
    </source>
</evidence>
<dbReference type="GO" id="GO:0004516">
    <property type="term" value="F:nicotinate phosphoribosyltransferase activity"/>
    <property type="evidence" value="ECO:0007669"/>
    <property type="project" value="UniProtKB-UniRule"/>
</dbReference>
<dbReference type="InterPro" id="IPR041525">
    <property type="entry name" value="N/Namide_PRibTrfase"/>
</dbReference>
<dbReference type="InterPro" id="IPR040727">
    <property type="entry name" value="NAPRTase_N"/>
</dbReference>
<protein>
    <recommendedName>
        <fullName evidence="3 9">Nicotinate phosphoribosyltransferase</fullName>
        <shortName evidence="9">NAPRTase</shortName>
        <ecNumber evidence="3 9">6.3.4.21</ecNumber>
    </recommendedName>
</protein>
<dbReference type="PIRSF" id="PIRSF000484">
    <property type="entry name" value="NAPRT"/>
    <property type="match status" value="1"/>
</dbReference>
<organism evidence="14 16">
    <name type="scientific">Superficieibacter electus</name>
    <dbReference type="NCBI Taxonomy" id="2022662"/>
    <lineage>
        <taxon>Bacteria</taxon>
        <taxon>Pseudomonadati</taxon>
        <taxon>Pseudomonadota</taxon>
        <taxon>Gammaproteobacteria</taxon>
        <taxon>Enterobacterales</taxon>
        <taxon>Enterobacteriaceae</taxon>
        <taxon>Superficieibacter</taxon>
    </lineage>
</organism>
<evidence type="ECO:0000256" key="2">
    <source>
        <dbReference type="ARBA" id="ARBA00010897"/>
    </source>
</evidence>
<dbReference type="AlphaFoldDB" id="A0A2P5GS24"/>
<dbReference type="HAMAP" id="MF_00570">
    <property type="entry name" value="NAPRTase"/>
    <property type="match status" value="1"/>
</dbReference>
<comment type="function">
    <text evidence="8 9 10">Catalyzes the synthesis of beta-nicotinate D-ribonucleotide from nicotinate and 5-phospho-D-ribose 1-phosphate at the expense of ATP.</text>
</comment>
<dbReference type="SUPFAM" id="SSF54675">
    <property type="entry name" value="Nicotinate/Quinolinate PRTase N-terminal domain-like"/>
    <property type="match status" value="1"/>
</dbReference>
<dbReference type="InterPro" id="IPR006406">
    <property type="entry name" value="Nic_PRibTrfase"/>
</dbReference>
<reference evidence="15 16" key="1">
    <citation type="submission" date="2018-01" db="EMBL/GenBank/DDBJ databases">
        <title>Superficieibacter electus gen. nov., sp. nov., an extended-spectrum beta-lactamase possessing member of the Enterobacteriaceae family, isolated from intensive care unit surfaces.</title>
        <authorList>
            <person name="Potter R.F."/>
            <person name="D'Souza A.W."/>
        </authorList>
    </citation>
    <scope>NUCLEOTIDE SEQUENCE [LARGE SCALE GENOMIC DNA]</scope>
    <source>
        <strain evidence="14 16">BP-1</strain>
        <strain evidence="13 15">BP-2</strain>
    </source>
</reference>
<dbReference type="NCBIfam" id="NF003704">
    <property type="entry name" value="PRK05321.1"/>
    <property type="match status" value="1"/>
</dbReference>
<evidence type="ECO:0000313" key="14">
    <source>
        <dbReference type="EMBL" id="POP49357.1"/>
    </source>
</evidence>
<evidence type="ECO:0000256" key="7">
    <source>
        <dbReference type="ARBA" id="ARBA00048668"/>
    </source>
</evidence>
<evidence type="ECO:0000256" key="10">
    <source>
        <dbReference type="RuleBase" id="RU003838"/>
    </source>
</evidence>
<feature type="modified residue" description="Phosphohistidine; by autocatalysis" evidence="9">
    <location>
        <position position="220"/>
    </location>
</feature>
<keyword evidence="6 9" id="KW-0662">Pyridine nucleotide biosynthesis</keyword>
<dbReference type="Proteomes" id="UP000237073">
    <property type="component" value="Unassembled WGS sequence"/>
</dbReference>
<dbReference type="NCBIfam" id="TIGR01514">
    <property type="entry name" value="NAPRTase"/>
    <property type="match status" value="1"/>
</dbReference>
<evidence type="ECO:0000256" key="8">
    <source>
        <dbReference type="ARBA" id="ARBA00057850"/>
    </source>
</evidence>
<dbReference type="InterPro" id="IPR007229">
    <property type="entry name" value="Nic_PRibTrfase-Fam"/>
</dbReference>
<dbReference type="GO" id="GO:0016757">
    <property type="term" value="F:glycosyltransferase activity"/>
    <property type="evidence" value="ECO:0007669"/>
    <property type="project" value="UniProtKB-KW"/>
</dbReference>
<dbReference type="UniPathway" id="UPA00253">
    <property type="reaction ID" value="UER00457"/>
</dbReference>
<keyword evidence="5 9" id="KW-0436">Ligase</keyword>
<gene>
    <name evidence="9 14" type="primary">pncB</name>
    <name evidence="14" type="ORF">CHU32_08665</name>
    <name evidence="13" type="ORF">CHU33_07120</name>
</gene>
<evidence type="ECO:0000256" key="9">
    <source>
        <dbReference type="HAMAP-Rule" id="MF_00570"/>
    </source>
</evidence>
<dbReference type="EC" id="6.3.4.21" evidence="3 9"/>
<comment type="PTM">
    <text evidence="9 10">Transiently phosphorylated on a His residue during the reaction cycle. Phosphorylation strongly increases the affinity for substrates and increases the rate of nicotinate D-ribonucleotide production. Dephosphorylation regenerates the low-affinity form of the enzyme, leading to product release.</text>
</comment>
<feature type="domain" description="Nicotinate phosphoribosyltransferase N-terminal" evidence="12">
    <location>
        <begin position="13"/>
        <end position="130"/>
    </location>
</feature>
<dbReference type="PANTHER" id="PTHR11098:SF1">
    <property type="entry name" value="NICOTINATE PHOSPHORIBOSYLTRANSFERASE"/>
    <property type="match status" value="1"/>
</dbReference>
<dbReference type="EMBL" id="PQGD01000006">
    <property type="protein sequence ID" value="POP49357.1"/>
    <property type="molecule type" value="Genomic_DNA"/>
</dbReference>
<dbReference type="Proteomes" id="UP000247005">
    <property type="component" value="Unassembled WGS sequence"/>
</dbReference>
<evidence type="ECO:0000313" key="16">
    <source>
        <dbReference type="Proteomes" id="UP000247005"/>
    </source>
</evidence>
<evidence type="ECO:0000259" key="12">
    <source>
        <dbReference type="Pfam" id="PF17767"/>
    </source>
</evidence>
<evidence type="ECO:0000256" key="1">
    <source>
        <dbReference type="ARBA" id="ARBA00004952"/>
    </source>
</evidence>
<dbReference type="Gene3D" id="3.20.140.10">
    <property type="entry name" value="nicotinate phosphoribosyltransferase"/>
    <property type="match status" value="1"/>
</dbReference>
<keyword evidence="14" id="KW-0808">Transferase</keyword>
<dbReference type="GO" id="GO:0034355">
    <property type="term" value="P:NAD+ biosynthetic process via the salvage pathway"/>
    <property type="evidence" value="ECO:0007669"/>
    <property type="project" value="TreeGrafter"/>
</dbReference>
<keyword evidence="4 9" id="KW-0597">Phosphoprotein</keyword>
<sequence length="400" mass="45788">MIQFASPVLHSLLDTDAYKLHMQQAVFHHYYDVQVAAEFRCRGDDLLGIYADAIREQVEAMQSLRLQDDEYQWLSGLPFFQKDYLDWLRHFRYDPTQVTVSNEDGKLNIRLAGPWREVIMWEVPLLAVVSELVHRYRSPEATTQLALEALEHKLQAFSSLTADTDMSAFRLMDFGTRRRFSRDVQQAIVQLLQQEPWFVGTSNYDLARRLSLTPMGTQAHEWFQAHQQISPDLATSQRAALAAWLNEYPDQLGIALTDCITMDAFLRDFGPEFATRYQGLRHDSGDPVEWGEKAIAHYQKLGIDPLSKTLVFSDNLDLHKAFDLYRHFADRVNLSFGIGTRLTCDIPQVKPLNIVIKLVECNGKPVAKLSDSPGKTICHDKAFVRALRKAFDLPNVKKAS</sequence>
<evidence type="ECO:0000313" key="15">
    <source>
        <dbReference type="Proteomes" id="UP000237073"/>
    </source>
</evidence>
<accession>A0A2P5GS24</accession>
<name>A0A2P5GS24_9ENTR</name>
<comment type="pathway">
    <text evidence="1 9 10">Cofactor biosynthesis; NAD(+) biosynthesis; nicotinate D-ribonucleotide from nicotinate: step 1/1.</text>
</comment>
<keyword evidence="14" id="KW-0328">Glycosyltransferase</keyword>
<evidence type="ECO:0000256" key="3">
    <source>
        <dbReference type="ARBA" id="ARBA00013236"/>
    </source>
</evidence>
<dbReference type="RefSeq" id="WP_103675574.1">
    <property type="nucleotide sequence ID" value="NZ_PQGD01000006.1"/>
</dbReference>
<evidence type="ECO:0000256" key="6">
    <source>
        <dbReference type="ARBA" id="ARBA00022642"/>
    </source>
</evidence>
<evidence type="ECO:0000256" key="5">
    <source>
        <dbReference type="ARBA" id="ARBA00022598"/>
    </source>
</evidence>
<comment type="caution">
    <text evidence="14">The sequence shown here is derived from an EMBL/GenBank/DDBJ whole genome shotgun (WGS) entry which is preliminary data.</text>
</comment>
<dbReference type="CDD" id="cd01401">
    <property type="entry name" value="PncB_like"/>
    <property type="match status" value="1"/>
</dbReference>
<dbReference type="EMBL" id="PQGE01000005">
    <property type="protein sequence ID" value="POP46051.1"/>
    <property type="molecule type" value="Genomic_DNA"/>
</dbReference>
<dbReference type="Pfam" id="PF04095">
    <property type="entry name" value="NAPRTase"/>
    <property type="match status" value="1"/>
</dbReference>
<dbReference type="InterPro" id="IPR036068">
    <property type="entry name" value="Nicotinate_pribotase-like_C"/>
</dbReference>